<dbReference type="EMBL" id="JANAVB010014398">
    <property type="protein sequence ID" value="KAJ6834490.1"/>
    <property type="molecule type" value="Genomic_DNA"/>
</dbReference>
<reference evidence="2" key="1">
    <citation type="journal article" date="2023" name="GigaByte">
        <title>Genome assembly of the bearded iris, Iris pallida Lam.</title>
        <authorList>
            <person name="Bruccoleri R.E."/>
            <person name="Oakeley E.J."/>
            <person name="Faust A.M.E."/>
            <person name="Altorfer M."/>
            <person name="Dessus-Babus S."/>
            <person name="Burckhardt D."/>
            <person name="Oertli M."/>
            <person name="Naumann U."/>
            <person name="Petersen F."/>
            <person name="Wong J."/>
        </authorList>
    </citation>
    <scope>NUCLEOTIDE SEQUENCE</scope>
    <source>
        <strain evidence="2">GSM-AAB239-AS_SAM_17_03QT</strain>
    </source>
</reference>
<feature type="domain" description="Neprosin PEP catalytic" evidence="1">
    <location>
        <begin position="1"/>
        <end position="176"/>
    </location>
</feature>
<dbReference type="InterPro" id="IPR004314">
    <property type="entry name" value="Neprosin"/>
</dbReference>
<dbReference type="PANTHER" id="PTHR31589:SF223">
    <property type="entry name" value="PROTEIN, PUTATIVE (DUF239)-RELATED"/>
    <property type="match status" value="1"/>
</dbReference>
<comment type="caution">
    <text evidence="2">The sequence shown here is derived from an EMBL/GenBank/DDBJ whole genome shotgun (WGS) entry which is preliminary data.</text>
</comment>
<name>A0AAX6H0E1_IRIPA</name>
<sequence>MYGNHDTRFFVYWRANKKGCFNLLCEGFVPYKPSNYIPGHKLDPISQIDGKQSVLALQISKDSQTGDWWLNAVTNGAEPIGHWPKSLFTSLADSASIFQWGGAVSFYPNQKSPPMGSGRYPREGYGKAAYLRNVQLISDVGSISPTSAERFEDQTYCYQFDDDVEETLLLLVFFSI</sequence>
<evidence type="ECO:0000313" key="2">
    <source>
        <dbReference type="EMBL" id="KAJ6834490.1"/>
    </source>
</evidence>
<reference evidence="2" key="2">
    <citation type="submission" date="2023-04" db="EMBL/GenBank/DDBJ databases">
        <authorList>
            <person name="Bruccoleri R.E."/>
            <person name="Oakeley E.J."/>
            <person name="Faust A.-M."/>
            <person name="Dessus-Babus S."/>
            <person name="Altorfer M."/>
            <person name="Burckhardt D."/>
            <person name="Oertli M."/>
            <person name="Naumann U."/>
            <person name="Petersen F."/>
            <person name="Wong J."/>
        </authorList>
    </citation>
    <scope>NUCLEOTIDE SEQUENCE</scope>
    <source>
        <strain evidence="2">GSM-AAB239-AS_SAM_17_03QT</strain>
        <tissue evidence="2">Leaf</tissue>
    </source>
</reference>
<keyword evidence="3" id="KW-1185">Reference proteome</keyword>
<gene>
    <name evidence="2" type="ORF">M6B38_334535</name>
</gene>
<dbReference type="Pfam" id="PF03080">
    <property type="entry name" value="Neprosin"/>
    <property type="match status" value="1"/>
</dbReference>
<evidence type="ECO:0000313" key="3">
    <source>
        <dbReference type="Proteomes" id="UP001140949"/>
    </source>
</evidence>
<dbReference type="PANTHER" id="PTHR31589">
    <property type="entry name" value="PROTEIN, PUTATIVE (DUF239)-RELATED-RELATED"/>
    <property type="match status" value="1"/>
</dbReference>
<dbReference type="PROSITE" id="PS52045">
    <property type="entry name" value="NEPROSIN_PEP_CD"/>
    <property type="match status" value="1"/>
</dbReference>
<evidence type="ECO:0000259" key="1">
    <source>
        <dbReference type="PROSITE" id="PS52045"/>
    </source>
</evidence>
<dbReference type="InterPro" id="IPR053168">
    <property type="entry name" value="Glutamic_endopeptidase"/>
</dbReference>
<organism evidence="2 3">
    <name type="scientific">Iris pallida</name>
    <name type="common">Sweet iris</name>
    <dbReference type="NCBI Taxonomy" id="29817"/>
    <lineage>
        <taxon>Eukaryota</taxon>
        <taxon>Viridiplantae</taxon>
        <taxon>Streptophyta</taxon>
        <taxon>Embryophyta</taxon>
        <taxon>Tracheophyta</taxon>
        <taxon>Spermatophyta</taxon>
        <taxon>Magnoliopsida</taxon>
        <taxon>Liliopsida</taxon>
        <taxon>Asparagales</taxon>
        <taxon>Iridaceae</taxon>
        <taxon>Iridoideae</taxon>
        <taxon>Irideae</taxon>
        <taxon>Iris</taxon>
    </lineage>
</organism>
<proteinExistence type="predicted"/>
<protein>
    <recommendedName>
        <fullName evidence="1">Neprosin PEP catalytic domain-containing protein</fullName>
    </recommendedName>
</protein>
<dbReference type="AlphaFoldDB" id="A0AAX6H0E1"/>
<dbReference type="Proteomes" id="UP001140949">
    <property type="component" value="Unassembled WGS sequence"/>
</dbReference>
<accession>A0AAX6H0E1</accession>